<protein>
    <submittedName>
        <fullName evidence="1">Uncharacterized protein</fullName>
    </submittedName>
</protein>
<gene>
    <name evidence="1" type="ORF">LCGC14_0920340</name>
</gene>
<sequence length="298" mass="34791">MGKKFPNLFIFIGKTQILKKYTKIVKNLSLKHVKYLIKFQGVKMLFKDIARILKEVPYMSNLEGKVVYDFIRRSGFQNILELGFAHGTSTCYFAAAIEENGSGLITTMDNQLAKDRKPNIFALLNKTKLSRYVKPIFADSSYTWELMKIIENQTIRGVCKPQFDFCFLDGAHTWEVDGLTFFLVEKLLKPGGWILFDDLEWSFAQSPSLQNSKVVQKMPEDQKTTPQVKKVFSLLVCQHQNFENIKIFNDWGWAQKRTRTKNESTMKSQKIINKMYSRQIFKSNIDKIFKKIKRFLKS</sequence>
<dbReference type="CDD" id="cd02440">
    <property type="entry name" value="AdoMet_MTases"/>
    <property type="match status" value="1"/>
</dbReference>
<dbReference type="Gene3D" id="3.40.50.150">
    <property type="entry name" value="Vaccinia Virus protein VP39"/>
    <property type="match status" value="1"/>
</dbReference>
<name>A0A0F9NVU2_9ZZZZ</name>
<dbReference type="EMBL" id="LAZR01003106">
    <property type="protein sequence ID" value="KKN21939.1"/>
    <property type="molecule type" value="Genomic_DNA"/>
</dbReference>
<dbReference type="SUPFAM" id="SSF53335">
    <property type="entry name" value="S-adenosyl-L-methionine-dependent methyltransferases"/>
    <property type="match status" value="1"/>
</dbReference>
<organism evidence="1">
    <name type="scientific">marine sediment metagenome</name>
    <dbReference type="NCBI Taxonomy" id="412755"/>
    <lineage>
        <taxon>unclassified sequences</taxon>
        <taxon>metagenomes</taxon>
        <taxon>ecological metagenomes</taxon>
    </lineage>
</organism>
<comment type="caution">
    <text evidence="1">The sequence shown here is derived from an EMBL/GenBank/DDBJ whole genome shotgun (WGS) entry which is preliminary data.</text>
</comment>
<dbReference type="InterPro" id="IPR029063">
    <property type="entry name" value="SAM-dependent_MTases_sf"/>
</dbReference>
<proteinExistence type="predicted"/>
<dbReference type="AlphaFoldDB" id="A0A0F9NVU2"/>
<reference evidence="1" key="1">
    <citation type="journal article" date="2015" name="Nature">
        <title>Complex archaea that bridge the gap between prokaryotes and eukaryotes.</title>
        <authorList>
            <person name="Spang A."/>
            <person name="Saw J.H."/>
            <person name="Jorgensen S.L."/>
            <person name="Zaremba-Niedzwiedzka K."/>
            <person name="Martijn J."/>
            <person name="Lind A.E."/>
            <person name="van Eijk R."/>
            <person name="Schleper C."/>
            <person name="Guy L."/>
            <person name="Ettema T.J."/>
        </authorList>
    </citation>
    <scope>NUCLEOTIDE SEQUENCE</scope>
</reference>
<accession>A0A0F9NVU2</accession>
<dbReference type="Pfam" id="PF13578">
    <property type="entry name" value="Methyltransf_24"/>
    <property type="match status" value="1"/>
</dbReference>
<evidence type="ECO:0000313" key="1">
    <source>
        <dbReference type="EMBL" id="KKN21939.1"/>
    </source>
</evidence>